<feature type="repeat" description="PPR" evidence="2">
    <location>
        <begin position="469"/>
        <end position="504"/>
    </location>
</feature>
<accession>A0AAD8P2A8</accession>
<dbReference type="PROSITE" id="PS51375">
    <property type="entry name" value="PPR"/>
    <property type="match status" value="5"/>
</dbReference>
<dbReference type="InterPro" id="IPR046848">
    <property type="entry name" value="E_motif"/>
</dbReference>
<keyword evidence="1" id="KW-0677">Repeat</keyword>
<sequence length="663" mass="74696">MRLAKLAHIQIPHATAQSIHHNIIPNGLNYTAYGNLIQHCSDHRLFRQAKLIHCKLIISSVTLDNYLASKLITCYAKSNDLFYAHKVFDEIPNRNTFSWNALLMGYSLNNRHADAVKLFWSLLSSSSVSVKPDNYTVTCVLKALSSLGYEVSIGKRLHCYIIRNGLDFDIFVVNALITFYCRCDEIDLARRLFDCACHKDLVSWNSMIAGYSKGGFFEKCKEFYFKMMDLEDVRPNELTVISVLQACAQSNDLDLGMKVHRYVLDNEVKIDLPVCNAFIAMYAKCGSLDYAKQIFEEMSEKDEISYGSLIYGYMLHGFVDKAMDLFRTMDKPGLSTWNGVISGQFQNRNYEAVVNLCHEMQIYGFKPDMVTLSNIFPTLSHLSNLKGGKEMHAYAIRHNYDTNIYVATAIIDTYAKLGFLKGAQVVFNQSKKKSVVIFTSLISAYSAHGEVESALDLFNNMIDKGIQPDPVTFTSVLSACAHSGLVDEAWRIFNSMLEIYNIQPLMEHYACMVGVLSRALKLNEAINFMKKMPFEPSARVWGALLNGASVSGDVEIGKFACDHLFEIEPENTGNYVIMANLYSQAGRWEEAENVRRMLNNIGLKKIAGCSWIETPGGMQSFIAKDVSNGKTEEIYATLGGLFNLMKDERYAASESFHEESVCL</sequence>
<dbReference type="NCBIfam" id="TIGR00756">
    <property type="entry name" value="PPR"/>
    <property type="match status" value="6"/>
</dbReference>
<feature type="repeat" description="PPR" evidence="2">
    <location>
        <begin position="302"/>
        <end position="336"/>
    </location>
</feature>
<dbReference type="FunFam" id="1.25.40.10:FF:000344">
    <property type="entry name" value="Pentatricopeptide repeat-containing protein"/>
    <property type="match status" value="1"/>
</dbReference>
<dbReference type="Pfam" id="PF20431">
    <property type="entry name" value="E_motif"/>
    <property type="match status" value="1"/>
</dbReference>
<keyword evidence="4" id="KW-1185">Reference proteome</keyword>
<dbReference type="PANTHER" id="PTHR47926">
    <property type="entry name" value="PENTATRICOPEPTIDE REPEAT-CONTAINING PROTEIN"/>
    <property type="match status" value="1"/>
</dbReference>
<gene>
    <name evidence="3" type="ORF">QVD17_11569</name>
</gene>
<dbReference type="Proteomes" id="UP001229421">
    <property type="component" value="Unassembled WGS sequence"/>
</dbReference>
<dbReference type="InterPro" id="IPR011990">
    <property type="entry name" value="TPR-like_helical_dom_sf"/>
</dbReference>
<evidence type="ECO:0000313" key="4">
    <source>
        <dbReference type="Proteomes" id="UP001229421"/>
    </source>
</evidence>
<dbReference type="PANTHER" id="PTHR47926:SF472">
    <property type="entry name" value="REPEAT (PPR) SUPERFAMILY PROTEIN, PUTATIVE-RELATED"/>
    <property type="match status" value="1"/>
</dbReference>
<feature type="repeat" description="PPR" evidence="2">
    <location>
        <begin position="200"/>
        <end position="235"/>
    </location>
</feature>
<feature type="repeat" description="PPR" evidence="2">
    <location>
        <begin position="271"/>
        <end position="301"/>
    </location>
</feature>
<dbReference type="Pfam" id="PF13041">
    <property type="entry name" value="PPR_2"/>
    <property type="match status" value="1"/>
</dbReference>
<proteinExistence type="predicted"/>
<dbReference type="InterPro" id="IPR002885">
    <property type="entry name" value="PPR_rpt"/>
</dbReference>
<evidence type="ECO:0008006" key="5">
    <source>
        <dbReference type="Google" id="ProtNLM"/>
    </source>
</evidence>
<dbReference type="InterPro" id="IPR046960">
    <property type="entry name" value="PPR_At4g14850-like_plant"/>
</dbReference>
<dbReference type="SUPFAM" id="SSF48452">
    <property type="entry name" value="TPR-like"/>
    <property type="match status" value="1"/>
</dbReference>
<dbReference type="Gene3D" id="1.25.40.10">
    <property type="entry name" value="Tetratricopeptide repeat domain"/>
    <property type="match status" value="4"/>
</dbReference>
<evidence type="ECO:0000256" key="2">
    <source>
        <dbReference type="PROSITE-ProRule" id="PRU00708"/>
    </source>
</evidence>
<dbReference type="Pfam" id="PF01535">
    <property type="entry name" value="PPR"/>
    <property type="match status" value="7"/>
</dbReference>
<protein>
    <recommendedName>
        <fullName evidence="5">Pentatricopeptide repeat-containing protein</fullName>
    </recommendedName>
</protein>
<comment type="caution">
    <text evidence="3">The sequence shown here is derived from an EMBL/GenBank/DDBJ whole genome shotgun (WGS) entry which is preliminary data.</text>
</comment>
<dbReference type="AlphaFoldDB" id="A0AAD8P2A8"/>
<feature type="repeat" description="PPR" evidence="2">
    <location>
        <begin position="434"/>
        <end position="468"/>
    </location>
</feature>
<reference evidence="3" key="1">
    <citation type="journal article" date="2023" name="bioRxiv">
        <title>Improved chromosome-level genome assembly for marigold (Tagetes erecta).</title>
        <authorList>
            <person name="Jiang F."/>
            <person name="Yuan L."/>
            <person name="Wang S."/>
            <person name="Wang H."/>
            <person name="Xu D."/>
            <person name="Wang A."/>
            <person name="Fan W."/>
        </authorList>
    </citation>
    <scope>NUCLEOTIDE SEQUENCE</scope>
    <source>
        <strain evidence="3">WSJ</strain>
        <tissue evidence="3">Leaf</tissue>
    </source>
</reference>
<organism evidence="3 4">
    <name type="scientific">Tagetes erecta</name>
    <name type="common">African marigold</name>
    <dbReference type="NCBI Taxonomy" id="13708"/>
    <lineage>
        <taxon>Eukaryota</taxon>
        <taxon>Viridiplantae</taxon>
        <taxon>Streptophyta</taxon>
        <taxon>Embryophyta</taxon>
        <taxon>Tracheophyta</taxon>
        <taxon>Spermatophyta</taxon>
        <taxon>Magnoliopsida</taxon>
        <taxon>eudicotyledons</taxon>
        <taxon>Gunneridae</taxon>
        <taxon>Pentapetalae</taxon>
        <taxon>asterids</taxon>
        <taxon>campanulids</taxon>
        <taxon>Asterales</taxon>
        <taxon>Asteraceae</taxon>
        <taxon>Asteroideae</taxon>
        <taxon>Heliantheae alliance</taxon>
        <taxon>Tageteae</taxon>
        <taxon>Tagetes</taxon>
    </lineage>
</organism>
<dbReference type="FunFam" id="1.25.40.10:FF:000090">
    <property type="entry name" value="Pentatricopeptide repeat-containing protein, chloroplastic"/>
    <property type="match status" value="1"/>
</dbReference>
<dbReference type="GO" id="GO:0009451">
    <property type="term" value="P:RNA modification"/>
    <property type="evidence" value="ECO:0007669"/>
    <property type="project" value="InterPro"/>
</dbReference>
<dbReference type="GO" id="GO:0003723">
    <property type="term" value="F:RNA binding"/>
    <property type="evidence" value="ECO:0007669"/>
    <property type="project" value="InterPro"/>
</dbReference>
<evidence type="ECO:0000256" key="1">
    <source>
        <dbReference type="ARBA" id="ARBA00022737"/>
    </source>
</evidence>
<name>A0AAD8P2A8_TARER</name>
<evidence type="ECO:0000313" key="3">
    <source>
        <dbReference type="EMBL" id="KAK1429361.1"/>
    </source>
</evidence>
<dbReference type="EMBL" id="JAUHHV010000003">
    <property type="protein sequence ID" value="KAK1429361.1"/>
    <property type="molecule type" value="Genomic_DNA"/>
</dbReference>